<dbReference type="EMBL" id="BSOT01000005">
    <property type="protein sequence ID" value="GLR70929.1"/>
    <property type="molecule type" value="Genomic_DNA"/>
</dbReference>
<dbReference type="AlphaFoldDB" id="A0AA37SYZ3"/>
<proteinExistence type="predicted"/>
<evidence type="ECO:0000313" key="3">
    <source>
        <dbReference type="Proteomes" id="UP001156601"/>
    </source>
</evidence>
<dbReference type="InterPro" id="IPR029044">
    <property type="entry name" value="Nucleotide-diphossugar_trans"/>
</dbReference>
<reference evidence="2" key="1">
    <citation type="journal article" date="2014" name="Int. J. Syst. Evol. Microbiol.">
        <title>Complete genome sequence of Corynebacterium casei LMG S-19264T (=DSM 44701T), isolated from a smear-ripened cheese.</title>
        <authorList>
            <consortium name="US DOE Joint Genome Institute (JGI-PGF)"/>
            <person name="Walter F."/>
            <person name="Albersmeier A."/>
            <person name="Kalinowski J."/>
            <person name="Ruckert C."/>
        </authorList>
    </citation>
    <scope>NUCLEOTIDE SEQUENCE</scope>
    <source>
        <strain evidence="2">NBRC 110023</strain>
    </source>
</reference>
<dbReference type="Gene3D" id="3.90.550.10">
    <property type="entry name" value="Spore Coat Polysaccharide Biosynthesis Protein SpsA, Chain A"/>
    <property type="match status" value="1"/>
</dbReference>
<reference evidence="2" key="2">
    <citation type="submission" date="2023-01" db="EMBL/GenBank/DDBJ databases">
        <title>Draft genome sequence of Agaribacter marinus strain NBRC 110023.</title>
        <authorList>
            <person name="Sun Q."/>
            <person name="Mori K."/>
        </authorList>
    </citation>
    <scope>NUCLEOTIDE SEQUENCE</scope>
    <source>
        <strain evidence="2">NBRC 110023</strain>
    </source>
</reference>
<protein>
    <recommendedName>
        <fullName evidence="1">Glycosyltransferase 2-like domain-containing protein</fullName>
    </recommendedName>
</protein>
<feature type="domain" description="Glycosyltransferase 2-like" evidence="1">
    <location>
        <begin position="13"/>
        <end position="130"/>
    </location>
</feature>
<evidence type="ECO:0000313" key="2">
    <source>
        <dbReference type="EMBL" id="GLR70929.1"/>
    </source>
</evidence>
<dbReference type="RefSeq" id="WP_284217204.1">
    <property type="nucleotide sequence ID" value="NZ_BSOT01000005.1"/>
</dbReference>
<organism evidence="2 3">
    <name type="scientific">Agaribacter marinus</name>
    <dbReference type="NCBI Taxonomy" id="1431249"/>
    <lineage>
        <taxon>Bacteria</taxon>
        <taxon>Pseudomonadati</taxon>
        <taxon>Pseudomonadota</taxon>
        <taxon>Gammaproteobacteria</taxon>
        <taxon>Alteromonadales</taxon>
        <taxon>Alteromonadaceae</taxon>
        <taxon>Agaribacter</taxon>
    </lineage>
</organism>
<gene>
    <name evidence="2" type="ORF">GCM10007852_18370</name>
</gene>
<sequence>MSTQEKSTLPLVSVIMPAYNAARFVRASIDAVLSQSHSNVELIVINDGSSDETPNILAEYSDKIIAINIDNSGVSAARNIGIANAKGEWLAFCDADDIWFKDKLAQQLGSINDNVWSYTDSFYFGEDYPYADDSPTNTKRSDLSNLYSGKVFDHLILENFITTSSLLIKKSVLEKFGGFDKNLSSMEDWSLWLNIATEYPIALVPQTLLKYRVYSGSTSRKAREALPLHLSVIDNAIAGLTIEKRDQYKKFAHRKSYTITSYIAEQANDYPFAIYCAWKALLLSPSISTLKRFLATLVGRFR</sequence>
<dbReference type="Proteomes" id="UP001156601">
    <property type="component" value="Unassembled WGS sequence"/>
</dbReference>
<dbReference type="PANTHER" id="PTHR43685">
    <property type="entry name" value="GLYCOSYLTRANSFERASE"/>
    <property type="match status" value="1"/>
</dbReference>
<dbReference type="InterPro" id="IPR001173">
    <property type="entry name" value="Glyco_trans_2-like"/>
</dbReference>
<keyword evidence="3" id="KW-1185">Reference proteome</keyword>
<evidence type="ECO:0000259" key="1">
    <source>
        <dbReference type="Pfam" id="PF00535"/>
    </source>
</evidence>
<accession>A0AA37SYZ3</accession>
<dbReference type="PANTHER" id="PTHR43685:SF11">
    <property type="entry name" value="GLYCOSYLTRANSFERASE TAGX-RELATED"/>
    <property type="match status" value="1"/>
</dbReference>
<dbReference type="SUPFAM" id="SSF53448">
    <property type="entry name" value="Nucleotide-diphospho-sugar transferases"/>
    <property type="match status" value="1"/>
</dbReference>
<dbReference type="InterPro" id="IPR050834">
    <property type="entry name" value="Glycosyltransf_2"/>
</dbReference>
<comment type="caution">
    <text evidence="2">The sequence shown here is derived from an EMBL/GenBank/DDBJ whole genome shotgun (WGS) entry which is preliminary data.</text>
</comment>
<dbReference type="Pfam" id="PF00535">
    <property type="entry name" value="Glycos_transf_2"/>
    <property type="match status" value="1"/>
</dbReference>
<name>A0AA37SYZ3_9ALTE</name>